<evidence type="ECO:0000313" key="3">
    <source>
        <dbReference type="Proteomes" id="UP000006437"/>
    </source>
</evidence>
<dbReference type="Pfam" id="PF03559">
    <property type="entry name" value="Hexose_dehydrat"/>
    <property type="match status" value="2"/>
</dbReference>
<dbReference type="Gene3D" id="3.90.79.40">
    <property type="entry name" value="EvaA sugar 2,3-dehydratase subunit"/>
    <property type="match status" value="2"/>
</dbReference>
<dbReference type="HOGENOM" id="CLU_045374_0_0_9"/>
<name>G9X0A8_9FIRM</name>
<gene>
    <name evidence="2" type="ORF">HMPREF9629_01844</name>
</gene>
<feature type="domain" description="dTDP-4-dehydro-6-deoxy-alpha-D-glucopyranose 2,3-dehydratase" evidence="1">
    <location>
        <begin position="243"/>
        <end position="442"/>
    </location>
</feature>
<dbReference type="EMBL" id="AFZE01000013">
    <property type="protein sequence ID" value="EHL15455.1"/>
    <property type="molecule type" value="Genomic_DNA"/>
</dbReference>
<dbReference type="GO" id="GO:0016829">
    <property type="term" value="F:lyase activity"/>
    <property type="evidence" value="ECO:0007669"/>
    <property type="project" value="InterPro"/>
</dbReference>
<dbReference type="InterPro" id="IPR038153">
    <property type="entry name" value="EvaA-like_sf"/>
</dbReference>
<dbReference type="Proteomes" id="UP000006437">
    <property type="component" value="Unassembled WGS sequence"/>
</dbReference>
<reference evidence="2 3" key="1">
    <citation type="submission" date="2011-08" db="EMBL/GenBank/DDBJ databases">
        <title>The Genome Sequence of Eubacteriaceae bacterium ACC19a.</title>
        <authorList>
            <consortium name="The Broad Institute Genome Sequencing Platform"/>
            <person name="Earl A."/>
            <person name="Ward D."/>
            <person name="Feldgarden M."/>
            <person name="Gevers D."/>
            <person name="Sizova M."/>
            <person name="Hazen A."/>
            <person name="Epstein S."/>
            <person name="Young S.K."/>
            <person name="Zeng Q."/>
            <person name="Gargeya S."/>
            <person name="Fitzgerald M."/>
            <person name="Haas B."/>
            <person name="Abouelleil A."/>
            <person name="Alvarado L."/>
            <person name="Arachchi H.M."/>
            <person name="Berlin A."/>
            <person name="Brown A."/>
            <person name="Chapman S.B."/>
            <person name="Chen Z."/>
            <person name="Dunbar C."/>
            <person name="Freedman E."/>
            <person name="Gearin G."/>
            <person name="Gellesch M."/>
            <person name="Goldberg J."/>
            <person name="Griggs A."/>
            <person name="Gujja S."/>
            <person name="Heiman D."/>
            <person name="Howarth C."/>
            <person name="Larson L."/>
            <person name="Lui A."/>
            <person name="MacDonald P.J.P."/>
            <person name="Montmayeur A."/>
            <person name="Murphy C."/>
            <person name="Neiman D."/>
            <person name="Pearson M."/>
            <person name="Priest M."/>
            <person name="Roberts A."/>
            <person name="Saif S."/>
            <person name="Shea T."/>
            <person name="Shenoy N."/>
            <person name="Sisk P."/>
            <person name="Stolte C."/>
            <person name="Sykes S."/>
            <person name="Wortman J."/>
            <person name="Nusbaum C."/>
            <person name="Birren B."/>
        </authorList>
    </citation>
    <scope>NUCLEOTIDE SEQUENCE [LARGE SCALE GENOMIC DNA]</scope>
    <source>
        <strain evidence="2 3">ACC19a</strain>
    </source>
</reference>
<sequence length="444" mass="52405">MYILKSKEEILSWVEEKNKNLKVVINKKNILETNWFLDEDGVIRNKDNTFFQIKGIKRYNYSNNIIEEQPILIQDEIGYLGIICKEFNGIMFFLMQAKIEPGNVNKIQISPTIQATKSNFTQKHGGKKPAYIEYFLNSDRYKVLVDQIQSEQSSRFLGKRNRNIIVSVDEDIEVLSSHMWMTLKQIKELMKIDNLVNMDTRTVLSCIPYLSLTDDEKKSIGYPKSNELKKSLYEGDGLNHITQIYHYINDYKMFDDDKKEIISLNKMQNWKWKGDEFCHKDRYHFKVIFCEMEIEGREVKKWTQPLFEAVGKAVFGLITCIEDDMLKFLVKAVPEIGCFDKIELAPTIQLEAGYEYDELNYIDKLFFDRWKNKNGVIFDTILSEEGGRFYHEQNHNVILNVNKDDIRYLPDNYFWVDYKTLVELIKINNVLNIQLRNLLSVLEA</sequence>
<dbReference type="InterPro" id="IPR005212">
    <property type="entry name" value="EvaA-like"/>
</dbReference>
<proteinExistence type="predicted"/>
<feature type="domain" description="dTDP-4-dehydro-6-deoxy-alpha-D-glucopyranose 2,3-dehydratase" evidence="1">
    <location>
        <begin position="8"/>
        <end position="207"/>
    </location>
</feature>
<dbReference type="AlphaFoldDB" id="G9X0A8"/>
<organism evidence="2 3">
    <name type="scientific">Peptoanaerobacter stomatis</name>
    <dbReference type="NCBI Taxonomy" id="796937"/>
    <lineage>
        <taxon>Bacteria</taxon>
        <taxon>Bacillati</taxon>
        <taxon>Bacillota</taxon>
        <taxon>Clostridia</taxon>
        <taxon>Peptostreptococcales</taxon>
        <taxon>Filifactoraceae</taxon>
        <taxon>Peptoanaerobacter</taxon>
    </lineage>
</organism>
<dbReference type="BioCyc" id="EBAC796937-HMP:GMGH-1852-MONOMER"/>
<dbReference type="PATRIC" id="fig|796937.3.peg.1055"/>
<dbReference type="RefSeq" id="WP_009526073.1">
    <property type="nucleotide sequence ID" value="NZ_JH414561.1"/>
</dbReference>
<accession>G9X0A8</accession>
<comment type="caution">
    <text evidence="2">The sequence shown here is derived from an EMBL/GenBank/DDBJ whole genome shotgun (WGS) entry which is preliminary data.</text>
</comment>
<evidence type="ECO:0000313" key="2">
    <source>
        <dbReference type="EMBL" id="EHL15455.1"/>
    </source>
</evidence>
<evidence type="ECO:0000259" key="1">
    <source>
        <dbReference type="Pfam" id="PF03559"/>
    </source>
</evidence>
<protein>
    <recommendedName>
        <fullName evidence="1">dTDP-4-dehydro-6-deoxy-alpha-D-glucopyranose 2,3-dehydratase domain-containing protein</fullName>
    </recommendedName>
</protein>